<dbReference type="InterPro" id="IPR036390">
    <property type="entry name" value="WH_DNA-bd_sf"/>
</dbReference>
<keyword evidence="1" id="KW-0805">Transcription regulation</keyword>
<accession>A0ABV5ZTJ4</accession>
<dbReference type="InterPro" id="IPR019888">
    <property type="entry name" value="Tscrpt_reg_AsnC-like"/>
</dbReference>
<name>A0ABV5ZTJ4_9PSEU</name>
<comment type="caution">
    <text evidence="5">The sequence shown here is derived from an EMBL/GenBank/DDBJ whole genome shotgun (WGS) entry which is preliminary data.</text>
</comment>
<protein>
    <submittedName>
        <fullName evidence="5">Lrp/AsnC family transcriptional regulator</fullName>
    </submittedName>
</protein>
<proteinExistence type="predicted"/>
<dbReference type="SUPFAM" id="SSF46785">
    <property type="entry name" value="Winged helix' DNA-binding domain"/>
    <property type="match status" value="1"/>
</dbReference>
<dbReference type="Pfam" id="PF13404">
    <property type="entry name" value="HTH_AsnC-type"/>
    <property type="match status" value="1"/>
</dbReference>
<dbReference type="InterPro" id="IPR011008">
    <property type="entry name" value="Dimeric_a/b-barrel"/>
</dbReference>
<organism evidence="5 6">
    <name type="scientific">Allokutzneria oryzae</name>
    <dbReference type="NCBI Taxonomy" id="1378989"/>
    <lineage>
        <taxon>Bacteria</taxon>
        <taxon>Bacillati</taxon>
        <taxon>Actinomycetota</taxon>
        <taxon>Actinomycetes</taxon>
        <taxon>Pseudonocardiales</taxon>
        <taxon>Pseudonocardiaceae</taxon>
        <taxon>Allokutzneria</taxon>
    </lineage>
</organism>
<evidence type="ECO:0000313" key="6">
    <source>
        <dbReference type="Proteomes" id="UP001589693"/>
    </source>
</evidence>
<evidence type="ECO:0000259" key="4">
    <source>
        <dbReference type="PROSITE" id="PS50956"/>
    </source>
</evidence>
<dbReference type="InterPro" id="IPR019887">
    <property type="entry name" value="Tscrpt_reg_AsnC/Lrp_C"/>
</dbReference>
<dbReference type="InterPro" id="IPR036388">
    <property type="entry name" value="WH-like_DNA-bd_sf"/>
</dbReference>
<dbReference type="CDD" id="cd00090">
    <property type="entry name" value="HTH_ARSR"/>
    <property type="match status" value="1"/>
</dbReference>
<evidence type="ECO:0000313" key="5">
    <source>
        <dbReference type="EMBL" id="MFB9903508.1"/>
    </source>
</evidence>
<gene>
    <name evidence="5" type="ORF">ACFFQA_06105</name>
</gene>
<evidence type="ECO:0000256" key="3">
    <source>
        <dbReference type="ARBA" id="ARBA00023163"/>
    </source>
</evidence>
<dbReference type="RefSeq" id="WP_377850653.1">
    <property type="nucleotide sequence ID" value="NZ_JBHLZU010000005.1"/>
</dbReference>
<keyword evidence="3" id="KW-0804">Transcription</keyword>
<feature type="domain" description="HTH asnC-type" evidence="4">
    <location>
        <begin position="6"/>
        <end position="67"/>
    </location>
</feature>
<evidence type="ECO:0000256" key="2">
    <source>
        <dbReference type="ARBA" id="ARBA00023125"/>
    </source>
</evidence>
<dbReference type="PANTHER" id="PTHR30154:SF34">
    <property type="entry name" value="TRANSCRIPTIONAL REGULATOR AZLB"/>
    <property type="match status" value="1"/>
</dbReference>
<dbReference type="PANTHER" id="PTHR30154">
    <property type="entry name" value="LEUCINE-RESPONSIVE REGULATORY PROTEIN"/>
    <property type="match status" value="1"/>
</dbReference>
<dbReference type="Gene3D" id="1.10.10.10">
    <property type="entry name" value="Winged helix-like DNA-binding domain superfamily/Winged helix DNA-binding domain"/>
    <property type="match status" value="1"/>
</dbReference>
<sequence>MRSVKLDDVDRAILALLQQDSRTIAEDIGTRVGLSAAAVQRRIKRLRENGTISREVAVLDPRALGQDMTFVLLVELERERAHLLDSLRQQFLAEEHVQQCYCVTGQFDFVLVVSARDMAEFDAVTRRILFDNPTVRRFTTNVVMDRVKVGLTVPISSGRTGSG</sequence>
<dbReference type="SMART" id="SM00344">
    <property type="entry name" value="HTH_ASNC"/>
    <property type="match status" value="1"/>
</dbReference>
<evidence type="ECO:0000256" key="1">
    <source>
        <dbReference type="ARBA" id="ARBA00023015"/>
    </source>
</evidence>
<dbReference type="InterPro" id="IPR011991">
    <property type="entry name" value="ArsR-like_HTH"/>
</dbReference>
<dbReference type="SUPFAM" id="SSF54909">
    <property type="entry name" value="Dimeric alpha+beta barrel"/>
    <property type="match status" value="1"/>
</dbReference>
<dbReference type="Proteomes" id="UP001589693">
    <property type="component" value="Unassembled WGS sequence"/>
</dbReference>
<dbReference type="PROSITE" id="PS50956">
    <property type="entry name" value="HTH_ASNC_2"/>
    <property type="match status" value="1"/>
</dbReference>
<dbReference type="PRINTS" id="PR00033">
    <property type="entry name" value="HTHASNC"/>
</dbReference>
<dbReference type="Pfam" id="PF01037">
    <property type="entry name" value="AsnC_trans_reg"/>
    <property type="match status" value="1"/>
</dbReference>
<reference evidence="5 6" key="1">
    <citation type="submission" date="2024-09" db="EMBL/GenBank/DDBJ databases">
        <authorList>
            <person name="Sun Q."/>
            <person name="Mori K."/>
        </authorList>
    </citation>
    <scope>NUCLEOTIDE SEQUENCE [LARGE SCALE GENOMIC DNA]</scope>
    <source>
        <strain evidence="5 6">TBRC 7907</strain>
    </source>
</reference>
<keyword evidence="6" id="KW-1185">Reference proteome</keyword>
<dbReference type="Gene3D" id="3.30.70.920">
    <property type="match status" value="1"/>
</dbReference>
<dbReference type="InterPro" id="IPR000485">
    <property type="entry name" value="AsnC-type_HTH_dom"/>
</dbReference>
<dbReference type="EMBL" id="JBHLZU010000005">
    <property type="protein sequence ID" value="MFB9903508.1"/>
    <property type="molecule type" value="Genomic_DNA"/>
</dbReference>
<keyword evidence="2" id="KW-0238">DNA-binding</keyword>